<feature type="transmembrane region" description="Helical" evidence="1">
    <location>
        <begin position="6"/>
        <end position="26"/>
    </location>
</feature>
<comment type="caution">
    <text evidence="2">The sequence shown here is derived from an EMBL/GenBank/DDBJ whole genome shotgun (WGS) entry which is preliminary data.</text>
</comment>
<feature type="transmembrane region" description="Helical" evidence="1">
    <location>
        <begin position="70"/>
        <end position="87"/>
    </location>
</feature>
<feature type="transmembrane region" description="Helical" evidence="1">
    <location>
        <begin position="33"/>
        <end position="50"/>
    </location>
</feature>
<dbReference type="Proteomes" id="UP001560019">
    <property type="component" value="Unassembled WGS sequence"/>
</dbReference>
<keyword evidence="1" id="KW-1133">Transmembrane helix</keyword>
<organism evidence="2 3">
    <name type="scientific">Rhodovulum iodosum</name>
    <dbReference type="NCBI Taxonomy" id="68291"/>
    <lineage>
        <taxon>Bacteria</taxon>
        <taxon>Pseudomonadati</taxon>
        <taxon>Pseudomonadota</taxon>
        <taxon>Alphaproteobacteria</taxon>
        <taxon>Rhodobacterales</taxon>
        <taxon>Paracoccaceae</taxon>
        <taxon>Rhodovulum</taxon>
    </lineage>
</organism>
<name>A0ABV3XQJ6_9RHOB</name>
<gene>
    <name evidence="2" type="ORF">Ga0609869_000954</name>
</gene>
<sequence length="281" mass="30583">MISQLIGTIVRATLVVWLIATPSLLLPGVTADATQVVALVAIFAAALTIFEYSAESPVLVEFRDAPPFNRIRFVTMFLTVFLLSVITRGQSMPTPFTEFVAAIGALVAQATDFPYSPVRLLVLALPPGTEAHQVMLVRTAAGLAYLISLLSLAIFVALARARHWPSHKMTFNVWVNLPTFDPTAGGDVVKRLARDARFNVALGFLLPFLIPVAFKASSYLFSPVTLTSAQTMIWTVSAWALLPASLFMRGIAIGRIAELIEDQRRRAEPAKDDEKGTFVPA</sequence>
<evidence type="ECO:0000256" key="1">
    <source>
        <dbReference type="SAM" id="Phobius"/>
    </source>
</evidence>
<accession>A0ABV3XQJ6</accession>
<dbReference type="EMBL" id="JBEHHI010000001">
    <property type="protein sequence ID" value="MEX5727601.1"/>
    <property type="molecule type" value="Genomic_DNA"/>
</dbReference>
<feature type="transmembrane region" description="Helical" evidence="1">
    <location>
        <begin position="233"/>
        <end position="257"/>
    </location>
</feature>
<evidence type="ECO:0000313" key="3">
    <source>
        <dbReference type="Proteomes" id="UP001560019"/>
    </source>
</evidence>
<feature type="transmembrane region" description="Helical" evidence="1">
    <location>
        <begin position="136"/>
        <end position="159"/>
    </location>
</feature>
<evidence type="ECO:0000313" key="2">
    <source>
        <dbReference type="EMBL" id="MEX5727601.1"/>
    </source>
</evidence>
<feature type="transmembrane region" description="Helical" evidence="1">
    <location>
        <begin position="200"/>
        <end position="221"/>
    </location>
</feature>
<keyword evidence="1" id="KW-0812">Transmembrane</keyword>
<keyword evidence="1" id="KW-0472">Membrane</keyword>
<keyword evidence="3" id="KW-1185">Reference proteome</keyword>
<protein>
    <submittedName>
        <fullName evidence="2">Uncharacterized protein</fullName>
    </submittedName>
</protein>
<proteinExistence type="predicted"/>
<reference evidence="2 3" key="1">
    <citation type="submission" date="2024-06" db="EMBL/GenBank/DDBJ databases">
        <title>Genome of Rhodovulum iodosum, a marine photoferrotroph.</title>
        <authorList>
            <person name="Bianchini G."/>
            <person name="Nikeleit V."/>
            <person name="Kappler A."/>
            <person name="Bryce C."/>
            <person name="Sanchez-Baracaldo P."/>
        </authorList>
    </citation>
    <scope>NUCLEOTIDE SEQUENCE [LARGE SCALE GENOMIC DNA]</scope>
    <source>
        <strain evidence="2 3">UT/N1</strain>
    </source>
</reference>